<name>A0A1B7P4W3_9EURO</name>
<sequence>MRMTWDAHTDAKGNTSILKSISNFDSTGPDNFQFCTKLKVEIFKMTYMEAKAVASLYKGIKKGSLENAVDTLWLNILNMYFHPNEGFVLHPQIPLSAATEKRGNIAVARVNNEGRQELVVLCESKRAGCESRNAVWRSAVHQLTSNLNIARAEFECEKRRTIYGIVGIGRYCRIYQLGGNPGEKLVDFPLTGGRAMHIQKDQEEIHQALQELVEITSVFSSS</sequence>
<dbReference type="EMBL" id="LGUA01000108">
    <property type="protein sequence ID" value="OAX84060.1"/>
    <property type="molecule type" value="Genomic_DNA"/>
</dbReference>
<accession>A0A1B7P4W3</accession>
<dbReference type="Proteomes" id="UP000091918">
    <property type="component" value="Unassembled WGS sequence"/>
</dbReference>
<dbReference type="STRING" id="1658172.A0A1B7P4W3"/>
<keyword evidence="2" id="KW-1185">Reference proteome</keyword>
<evidence type="ECO:0000313" key="2">
    <source>
        <dbReference type="Proteomes" id="UP000091918"/>
    </source>
</evidence>
<organism evidence="1 2">
    <name type="scientific">Emergomyces africanus</name>
    <dbReference type="NCBI Taxonomy" id="1955775"/>
    <lineage>
        <taxon>Eukaryota</taxon>
        <taxon>Fungi</taxon>
        <taxon>Dikarya</taxon>
        <taxon>Ascomycota</taxon>
        <taxon>Pezizomycotina</taxon>
        <taxon>Eurotiomycetes</taxon>
        <taxon>Eurotiomycetidae</taxon>
        <taxon>Onygenales</taxon>
        <taxon>Ajellomycetaceae</taxon>
        <taxon>Emergomyces</taxon>
    </lineage>
</organism>
<dbReference type="AlphaFoldDB" id="A0A1B7P4W3"/>
<evidence type="ECO:0008006" key="3">
    <source>
        <dbReference type="Google" id="ProtNLM"/>
    </source>
</evidence>
<evidence type="ECO:0000313" key="1">
    <source>
        <dbReference type="EMBL" id="OAX84060.1"/>
    </source>
</evidence>
<dbReference type="OrthoDB" id="5315444at2759"/>
<proteinExistence type="predicted"/>
<comment type="caution">
    <text evidence="1">The sequence shown here is derived from an EMBL/GenBank/DDBJ whole genome shotgun (WGS) entry which is preliminary data.</text>
</comment>
<reference evidence="1 2" key="1">
    <citation type="submission" date="2015-07" db="EMBL/GenBank/DDBJ databases">
        <title>Emmonsia species relationships and genome sequence.</title>
        <authorList>
            <person name="Cuomo C.A."/>
            <person name="Schwartz I.S."/>
            <person name="Kenyon C."/>
            <person name="de Hoog G.S."/>
            <person name="Govender N.P."/>
            <person name="Botha A."/>
            <person name="Moreno L."/>
            <person name="de Vries M."/>
            <person name="Munoz J.F."/>
            <person name="Stielow J.B."/>
        </authorList>
    </citation>
    <scope>NUCLEOTIDE SEQUENCE [LARGE SCALE GENOMIC DNA]</scope>
    <source>
        <strain evidence="1 2">CBS 136260</strain>
    </source>
</reference>
<gene>
    <name evidence="1" type="ORF">ACJ72_01564</name>
</gene>
<protein>
    <recommendedName>
        <fullName evidence="3">Fungal-type protein kinase domain-containing protein</fullName>
    </recommendedName>
</protein>